<dbReference type="STRING" id="1231657.A0A1Y1ZEZ9"/>
<comment type="caution">
    <text evidence="4">The sequence shown here is derived from an EMBL/GenBank/DDBJ whole genome shotgun (WGS) entry which is preliminary data.</text>
</comment>
<protein>
    <submittedName>
        <fullName evidence="4">Concanavalin A-like lectin/glucanase domain-containing protein</fullName>
    </submittedName>
</protein>
<dbReference type="SUPFAM" id="SSF49899">
    <property type="entry name" value="Concanavalin A-like lectins/glucanases"/>
    <property type="match status" value="1"/>
</dbReference>
<dbReference type="OrthoDB" id="192832at2759"/>
<keyword evidence="4" id="KW-0430">Lectin</keyword>
<dbReference type="Gene3D" id="2.60.120.200">
    <property type="match status" value="1"/>
</dbReference>
<name>A0A1Y1ZEZ9_9PLEO</name>
<dbReference type="GO" id="GO:0004553">
    <property type="term" value="F:hydrolase activity, hydrolyzing O-glycosyl compounds"/>
    <property type="evidence" value="ECO:0007669"/>
    <property type="project" value="InterPro"/>
</dbReference>
<evidence type="ECO:0000256" key="2">
    <source>
        <dbReference type="SAM" id="SignalP"/>
    </source>
</evidence>
<keyword evidence="5" id="KW-1185">Reference proteome</keyword>
<feature type="signal peptide" evidence="2">
    <location>
        <begin position="1"/>
        <end position="18"/>
    </location>
</feature>
<proteinExistence type="predicted"/>
<dbReference type="InterPro" id="IPR013320">
    <property type="entry name" value="ConA-like_dom_sf"/>
</dbReference>
<dbReference type="CDD" id="cd02181">
    <property type="entry name" value="GH16_fungal_Lam16A_glucanase"/>
    <property type="match status" value="1"/>
</dbReference>
<dbReference type="Pfam" id="PF26113">
    <property type="entry name" value="GH16_XgeA"/>
    <property type="match status" value="1"/>
</dbReference>
<dbReference type="PANTHER" id="PTHR10963:SF24">
    <property type="entry name" value="GLYCOSIDASE C21B10.07-RELATED"/>
    <property type="match status" value="1"/>
</dbReference>
<organism evidence="4 5">
    <name type="scientific">Clohesyomyces aquaticus</name>
    <dbReference type="NCBI Taxonomy" id="1231657"/>
    <lineage>
        <taxon>Eukaryota</taxon>
        <taxon>Fungi</taxon>
        <taxon>Dikarya</taxon>
        <taxon>Ascomycota</taxon>
        <taxon>Pezizomycotina</taxon>
        <taxon>Dothideomycetes</taxon>
        <taxon>Pleosporomycetidae</taxon>
        <taxon>Pleosporales</taxon>
        <taxon>Lindgomycetaceae</taxon>
        <taxon>Clohesyomyces</taxon>
    </lineage>
</organism>
<dbReference type="PROSITE" id="PS51762">
    <property type="entry name" value="GH16_2"/>
    <property type="match status" value="1"/>
</dbReference>
<dbReference type="InterPro" id="IPR050546">
    <property type="entry name" value="Glycosyl_Hydrlase_16"/>
</dbReference>
<dbReference type="Proteomes" id="UP000193144">
    <property type="component" value="Unassembled WGS sequence"/>
</dbReference>
<gene>
    <name evidence="4" type="ORF">BCR34DRAFT_603268</name>
</gene>
<evidence type="ECO:0000313" key="5">
    <source>
        <dbReference type="Proteomes" id="UP000193144"/>
    </source>
</evidence>
<evidence type="ECO:0000259" key="3">
    <source>
        <dbReference type="PROSITE" id="PS51762"/>
    </source>
</evidence>
<sequence>MFCIVSFTLLLLPPSAFSLQYELIQHYTPENFFEAFSFFSGANPTGGFVQYVPYATAASTGLVRNTSEGIYLGVDHTNVYAPNGPGRPSVRVESKMAFTEGLFVLDLTHMPTGCGTWPAFWTVGLSDWPMDGEIDIIEAVNDATQNGVALHASGECTVSSSADQTATWKSTDCNTAHDGNQGCASTLMEKYNYGAGFNANGGGIYAMEWTDQIINIWFFSPALVPYDLLSPSSLRPKTSHPDPKNWGMPSASFTGPCSASFGDKFFNHTIVLNTDFCGSWAGKQFGLGKDTWCPLIDGMSAEDSCKQYVASNPQAFEEAYWEISSLRIWQKVPGYANQYYLNENETEYGSWSDEYPSNDVGSDEEIGEDSEKNTPNPKIIDPGIGDGTMPSHQGTTESPKGQTEELLQVVDNLDEDTKTKLLAFAEEIATLAAQSTSQGPEDANSKSGFEKHVANTFEDFWTSLNYEEKAQILGWLVRSTSLLSASTPRKHCTHSVGDMIQLEDVLMKHCGGGAINVPTHTDENADIQ</sequence>
<feature type="domain" description="GH16" evidence="3">
    <location>
        <begin position="5"/>
        <end position="265"/>
    </location>
</feature>
<feature type="chain" id="PRO_5012575974" evidence="2">
    <location>
        <begin position="19"/>
        <end position="528"/>
    </location>
</feature>
<evidence type="ECO:0000256" key="1">
    <source>
        <dbReference type="SAM" id="MobiDB-lite"/>
    </source>
</evidence>
<dbReference type="EMBL" id="MCFA01000094">
    <property type="protein sequence ID" value="ORY08850.1"/>
    <property type="molecule type" value="Genomic_DNA"/>
</dbReference>
<keyword evidence="2" id="KW-0732">Signal</keyword>
<dbReference type="AlphaFoldDB" id="A0A1Y1ZEZ9"/>
<evidence type="ECO:0000313" key="4">
    <source>
        <dbReference type="EMBL" id="ORY08850.1"/>
    </source>
</evidence>
<dbReference type="GO" id="GO:0009251">
    <property type="term" value="P:glucan catabolic process"/>
    <property type="evidence" value="ECO:0007669"/>
    <property type="project" value="TreeGrafter"/>
</dbReference>
<reference evidence="4 5" key="1">
    <citation type="submission" date="2016-07" db="EMBL/GenBank/DDBJ databases">
        <title>Pervasive Adenine N6-methylation of Active Genes in Fungi.</title>
        <authorList>
            <consortium name="DOE Joint Genome Institute"/>
            <person name="Mondo S.J."/>
            <person name="Dannebaum R.O."/>
            <person name="Kuo R.C."/>
            <person name="Labutti K."/>
            <person name="Haridas S."/>
            <person name="Kuo A."/>
            <person name="Salamov A."/>
            <person name="Ahrendt S.R."/>
            <person name="Lipzen A."/>
            <person name="Sullivan W."/>
            <person name="Andreopoulos W.B."/>
            <person name="Clum A."/>
            <person name="Lindquist E."/>
            <person name="Daum C."/>
            <person name="Ramamoorthy G.K."/>
            <person name="Gryganskyi A."/>
            <person name="Culley D."/>
            <person name="Magnuson J.K."/>
            <person name="James T.Y."/>
            <person name="O'Malley M.A."/>
            <person name="Stajich J.E."/>
            <person name="Spatafora J.W."/>
            <person name="Visel A."/>
            <person name="Grigoriev I.V."/>
        </authorList>
    </citation>
    <scope>NUCLEOTIDE SEQUENCE [LARGE SCALE GENOMIC DNA]</scope>
    <source>
        <strain evidence="4 5">CBS 115471</strain>
    </source>
</reference>
<dbReference type="GO" id="GO:0030246">
    <property type="term" value="F:carbohydrate binding"/>
    <property type="evidence" value="ECO:0007669"/>
    <property type="project" value="UniProtKB-KW"/>
</dbReference>
<feature type="compositionally biased region" description="Polar residues" evidence="1">
    <location>
        <begin position="390"/>
        <end position="401"/>
    </location>
</feature>
<accession>A0A1Y1ZEZ9</accession>
<dbReference type="InterPro" id="IPR000757">
    <property type="entry name" value="Beta-glucanase-like"/>
</dbReference>
<feature type="region of interest" description="Disordered" evidence="1">
    <location>
        <begin position="348"/>
        <end position="402"/>
    </location>
</feature>
<dbReference type="PANTHER" id="PTHR10963">
    <property type="entry name" value="GLYCOSYL HYDROLASE-RELATED"/>
    <property type="match status" value="1"/>
</dbReference>